<sequence>VETGFDALSIEEKVDVREAKEIVKGKTRLVGNVSAATTIFRGKPAEVKEEAKKALEAGIDLLTPGCGIAPRSPLANIKALVEATREFYR</sequence>
<reference evidence="2" key="1">
    <citation type="journal article" date="2014" name="Front. Microbiol.">
        <title>High frequency of phylogenetically diverse reductive dehalogenase-homologous genes in deep subseafloor sedimentary metagenomes.</title>
        <authorList>
            <person name="Kawai M."/>
            <person name="Futagami T."/>
            <person name="Toyoda A."/>
            <person name="Takaki Y."/>
            <person name="Nishi S."/>
            <person name="Hori S."/>
            <person name="Arai W."/>
            <person name="Tsubouchi T."/>
            <person name="Morono Y."/>
            <person name="Uchiyama I."/>
            <person name="Ito T."/>
            <person name="Fujiyama A."/>
            <person name="Inagaki F."/>
            <person name="Takami H."/>
        </authorList>
    </citation>
    <scope>NUCLEOTIDE SEQUENCE</scope>
    <source>
        <strain evidence="2">Expedition CK06-06</strain>
    </source>
</reference>
<dbReference type="AlphaFoldDB" id="X1PG06"/>
<feature type="domain" description="Uroporphyrinogen decarboxylase (URO-D)" evidence="1">
    <location>
        <begin position="2"/>
        <end position="86"/>
    </location>
</feature>
<dbReference type="PANTHER" id="PTHR47099:SF1">
    <property type="entry name" value="METHYLCOBAMIDE:COM METHYLTRANSFERASE MTBA"/>
    <property type="match status" value="1"/>
</dbReference>
<dbReference type="InterPro" id="IPR038071">
    <property type="entry name" value="UROD/MetE-like_sf"/>
</dbReference>
<dbReference type="InterPro" id="IPR052024">
    <property type="entry name" value="Methanogen_methyltrans"/>
</dbReference>
<dbReference type="PANTHER" id="PTHR47099">
    <property type="entry name" value="METHYLCOBAMIDE:COM METHYLTRANSFERASE MTBA"/>
    <property type="match status" value="1"/>
</dbReference>
<dbReference type="GO" id="GO:0006779">
    <property type="term" value="P:porphyrin-containing compound biosynthetic process"/>
    <property type="evidence" value="ECO:0007669"/>
    <property type="project" value="InterPro"/>
</dbReference>
<dbReference type="EMBL" id="BARV01035192">
    <property type="protein sequence ID" value="GAI54783.1"/>
    <property type="molecule type" value="Genomic_DNA"/>
</dbReference>
<dbReference type="Pfam" id="PF01208">
    <property type="entry name" value="URO-D"/>
    <property type="match status" value="1"/>
</dbReference>
<accession>X1PG06</accession>
<name>X1PG06_9ZZZZ</name>
<organism evidence="2">
    <name type="scientific">marine sediment metagenome</name>
    <dbReference type="NCBI Taxonomy" id="412755"/>
    <lineage>
        <taxon>unclassified sequences</taxon>
        <taxon>metagenomes</taxon>
        <taxon>ecological metagenomes</taxon>
    </lineage>
</organism>
<comment type="caution">
    <text evidence="2">The sequence shown here is derived from an EMBL/GenBank/DDBJ whole genome shotgun (WGS) entry which is preliminary data.</text>
</comment>
<proteinExistence type="predicted"/>
<evidence type="ECO:0000259" key="1">
    <source>
        <dbReference type="Pfam" id="PF01208"/>
    </source>
</evidence>
<dbReference type="SUPFAM" id="SSF51726">
    <property type="entry name" value="UROD/MetE-like"/>
    <property type="match status" value="1"/>
</dbReference>
<dbReference type="Gene3D" id="3.20.20.210">
    <property type="match status" value="1"/>
</dbReference>
<feature type="non-terminal residue" evidence="2">
    <location>
        <position position="1"/>
    </location>
</feature>
<dbReference type="GO" id="GO:0004853">
    <property type="term" value="F:uroporphyrinogen decarboxylase activity"/>
    <property type="evidence" value="ECO:0007669"/>
    <property type="project" value="InterPro"/>
</dbReference>
<dbReference type="InterPro" id="IPR000257">
    <property type="entry name" value="Uroporphyrinogen_deCOase"/>
</dbReference>
<evidence type="ECO:0000313" key="2">
    <source>
        <dbReference type="EMBL" id="GAI54783.1"/>
    </source>
</evidence>
<protein>
    <recommendedName>
        <fullName evidence="1">Uroporphyrinogen decarboxylase (URO-D) domain-containing protein</fullName>
    </recommendedName>
</protein>
<gene>
    <name evidence="2" type="ORF">S06H3_54952</name>
</gene>